<evidence type="ECO:0000313" key="2">
    <source>
        <dbReference type="Proteomes" id="UP000298337"/>
    </source>
</evidence>
<comment type="caution">
    <text evidence="1">The sequence shown here is derived from an EMBL/GenBank/DDBJ whole genome shotgun (WGS) entry which is preliminary data.</text>
</comment>
<name>A0A4Z0P996_9BACT</name>
<evidence type="ECO:0000313" key="1">
    <source>
        <dbReference type="EMBL" id="TGE07976.1"/>
    </source>
</evidence>
<dbReference type="RefSeq" id="WP_135433562.1">
    <property type="nucleotide sequence ID" value="NZ_SRLA01000002.1"/>
</dbReference>
<protein>
    <submittedName>
        <fullName evidence="1">DUF4288 domain-containing protein</fullName>
    </submittedName>
</protein>
<proteinExistence type="predicted"/>
<dbReference type="OrthoDB" id="794805at2"/>
<dbReference type="InterPro" id="IPR025630">
    <property type="entry name" value="DUF4288"/>
</dbReference>
<keyword evidence="2" id="KW-1185">Reference proteome</keyword>
<sequence>MSVDKISGLDDWNLEGLPKDALVDASIHFAYPPIEELKALQPTQRVKRVNELMQLNIQAVVAQCQPVTYSPSPSKHRPRGMKCCLPLSKLEDLRSMEQVTWATITGVAGGKKIVRRKRKAQQFFCVRMTAAIQIEDVSDGLQSYEDRFVLIKAYSSEDAYNRVQAASSQYAEPYLNEAGYLVRWKVESLDDCYVTGITTLSDFTNPAGVEVFSVIQRRRITPERVWDGKTE</sequence>
<organism evidence="1 2">
    <name type="scientific">Hymenobacter fodinae</name>
    <dbReference type="NCBI Taxonomy" id="2510796"/>
    <lineage>
        <taxon>Bacteria</taxon>
        <taxon>Pseudomonadati</taxon>
        <taxon>Bacteroidota</taxon>
        <taxon>Cytophagia</taxon>
        <taxon>Cytophagales</taxon>
        <taxon>Hymenobacteraceae</taxon>
        <taxon>Hymenobacter</taxon>
    </lineage>
</organism>
<reference evidence="1 2" key="1">
    <citation type="submission" date="2019-04" db="EMBL/GenBank/DDBJ databases">
        <authorList>
            <person name="Feng G."/>
            <person name="Zhang J."/>
            <person name="Zhu H."/>
        </authorList>
    </citation>
    <scope>NUCLEOTIDE SEQUENCE [LARGE SCALE GENOMIC DNA]</scope>
    <source>
        <strain evidence="1 2">92R-1</strain>
    </source>
</reference>
<dbReference type="EMBL" id="SRLA01000002">
    <property type="protein sequence ID" value="TGE07976.1"/>
    <property type="molecule type" value="Genomic_DNA"/>
</dbReference>
<dbReference type="AlphaFoldDB" id="A0A4Z0P996"/>
<gene>
    <name evidence="1" type="ORF">EU556_09540</name>
</gene>
<dbReference type="Pfam" id="PF14119">
    <property type="entry name" value="DUF4288"/>
    <property type="match status" value="1"/>
</dbReference>
<dbReference type="Proteomes" id="UP000298337">
    <property type="component" value="Unassembled WGS sequence"/>
</dbReference>
<accession>A0A4Z0P996</accession>